<dbReference type="InterPro" id="IPR056690">
    <property type="entry name" value="DUF7788"/>
</dbReference>
<gene>
    <name evidence="4" type="ORF">Tsubulata_008775</name>
</gene>
<name>A0A9Q0GEW3_9ROSI</name>
<dbReference type="InterPro" id="IPR011205">
    <property type="entry name" value="UCP015417_vWA"/>
</dbReference>
<dbReference type="PANTHER" id="PTHR31373">
    <property type="entry name" value="OS06G0652100 PROTEIN"/>
    <property type="match status" value="1"/>
</dbReference>
<dbReference type="PIRSF" id="PIRSF015417">
    <property type="entry name" value="T31B5_30_vWA"/>
    <property type="match status" value="1"/>
</dbReference>
<proteinExistence type="predicted"/>
<organism evidence="4 5">
    <name type="scientific">Turnera subulata</name>
    <dbReference type="NCBI Taxonomy" id="218843"/>
    <lineage>
        <taxon>Eukaryota</taxon>
        <taxon>Viridiplantae</taxon>
        <taxon>Streptophyta</taxon>
        <taxon>Embryophyta</taxon>
        <taxon>Tracheophyta</taxon>
        <taxon>Spermatophyta</taxon>
        <taxon>Magnoliopsida</taxon>
        <taxon>eudicotyledons</taxon>
        <taxon>Gunneridae</taxon>
        <taxon>Pentapetalae</taxon>
        <taxon>rosids</taxon>
        <taxon>fabids</taxon>
        <taxon>Malpighiales</taxon>
        <taxon>Passifloraceae</taxon>
        <taxon>Turnera</taxon>
    </lineage>
</organism>
<evidence type="ECO:0000259" key="3">
    <source>
        <dbReference type="Pfam" id="PF25043"/>
    </source>
</evidence>
<dbReference type="AlphaFoldDB" id="A0A9Q0GEW3"/>
<evidence type="ECO:0000259" key="2">
    <source>
        <dbReference type="Pfam" id="PF11443"/>
    </source>
</evidence>
<dbReference type="Proteomes" id="UP001141552">
    <property type="component" value="Unassembled WGS sequence"/>
</dbReference>
<dbReference type="InterPro" id="IPR058580">
    <property type="entry name" value="DUF2828"/>
</dbReference>
<evidence type="ECO:0000256" key="1">
    <source>
        <dbReference type="SAM" id="MobiDB-lite"/>
    </source>
</evidence>
<feature type="region of interest" description="Disordered" evidence="1">
    <location>
        <begin position="386"/>
        <end position="407"/>
    </location>
</feature>
<dbReference type="Pfam" id="PF11443">
    <property type="entry name" value="DUF2828"/>
    <property type="match status" value="1"/>
</dbReference>
<feature type="compositionally biased region" description="Basic and acidic residues" evidence="1">
    <location>
        <begin position="388"/>
        <end position="407"/>
    </location>
</feature>
<dbReference type="EMBL" id="JAKUCV010001072">
    <property type="protein sequence ID" value="KAJ4847805.1"/>
    <property type="molecule type" value="Genomic_DNA"/>
</dbReference>
<sequence>MSPPLLLGPPELYQPPPPSPEVLARGPFMDLMTTNFNQKKAPPAPTIGKTEKGSSTYLSSGNPCLDLFFHVVPTTQKESLEKKLEAAWKLNPLTTLKLICQLGGVRGYGKRDREGFLTAALWLHDHHPKSLACNIPSLSEFVCFKDLIEIPLSLFQGSYYRQERRDRWEFEKNRKKKPKRRRGKKGGGPSETRELRIANAKQHDLLDKQNASKMRKQHREYTAEQLIDQYSTDPKFRYLYDRVTDFFAECLKKDVQHLKSGETKEVSLAAKWCPSLGSYVDRELLVCESIARKVFPKDDYPEYQGIEEEHYAYRVRARLRKEVLSPLRKVLELPEVYIGTNKWDSIPYNRVPSVAMNFYKEKFLRHDPKRFKMYLEAVRTGKNKKWKKDVDRETKTHTEAKPDEASAKDLDRVKFKPAKIAAGSLFPHEIIKSLFDRDGGLVAEVQWQRVVDDLLQKGKLKSCLAVCDVCSNMSGEPIEASLALGVLVSELSEEPWKRKLITFSKDPKLHLVQGKNLMEKTQFVRSMGCGANTEFQGEKDLQKVFDLILQVAVDGKVKEDEMIKRVFVFSDMEFGQALATSHGRHPEETDYQIIERKFTDKGYGNAIPQIVFWNLRESRKDNEATPVTATQERVVLVSGFSKNLMKLFLKGDDDIDSINPVDAMEAAISGEEYRKLVVLD</sequence>
<feature type="domain" description="DUF7788" evidence="3">
    <location>
        <begin position="462"/>
        <end position="658"/>
    </location>
</feature>
<evidence type="ECO:0000313" key="5">
    <source>
        <dbReference type="Proteomes" id="UP001141552"/>
    </source>
</evidence>
<accession>A0A9Q0GEW3</accession>
<feature type="domain" description="DUF2828" evidence="2">
    <location>
        <begin position="50"/>
        <end position="384"/>
    </location>
</feature>
<dbReference type="PANTHER" id="PTHR31373:SF17">
    <property type="entry name" value="OS06G0652100 PROTEIN"/>
    <property type="match status" value="1"/>
</dbReference>
<reference evidence="4" key="1">
    <citation type="submission" date="2022-02" db="EMBL/GenBank/DDBJ databases">
        <authorList>
            <person name="Henning P.M."/>
            <person name="McCubbin A.G."/>
            <person name="Shore J.S."/>
        </authorList>
    </citation>
    <scope>NUCLEOTIDE SEQUENCE</scope>
    <source>
        <strain evidence="4">F60SS</strain>
        <tissue evidence="4">Leaves</tissue>
    </source>
</reference>
<reference evidence="4" key="2">
    <citation type="journal article" date="2023" name="Plants (Basel)">
        <title>Annotation of the Turnera subulata (Passifloraceae) Draft Genome Reveals the S-Locus Evolved after the Divergence of Turneroideae from Passifloroideae in a Stepwise Manner.</title>
        <authorList>
            <person name="Henning P.M."/>
            <person name="Roalson E.H."/>
            <person name="Mir W."/>
            <person name="McCubbin A.G."/>
            <person name="Shore J.S."/>
        </authorList>
    </citation>
    <scope>NUCLEOTIDE SEQUENCE</scope>
    <source>
        <strain evidence="4">F60SS</strain>
    </source>
</reference>
<protein>
    <submittedName>
        <fullName evidence="4">Uncharacterized protein</fullName>
    </submittedName>
</protein>
<feature type="compositionally biased region" description="Basic residues" evidence="1">
    <location>
        <begin position="173"/>
        <end position="185"/>
    </location>
</feature>
<evidence type="ECO:0000313" key="4">
    <source>
        <dbReference type="EMBL" id="KAJ4847805.1"/>
    </source>
</evidence>
<comment type="caution">
    <text evidence="4">The sequence shown here is derived from an EMBL/GenBank/DDBJ whole genome shotgun (WGS) entry which is preliminary data.</text>
</comment>
<dbReference type="OrthoDB" id="1149618at2759"/>
<dbReference type="Pfam" id="PF25043">
    <property type="entry name" value="DUF7788"/>
    <property type="match status" value="1"/>
</dbReference>
<keyword evidence="5" id="KW-1185">Reference proteome</keyword>
<feature type="region of interest" description="Disordered" evidence="1">
    <location>
        <begin position="170"/>
        <end position="195"/>
    </location>
</feature>